<evidence type="ECO:0000256" key="2">
    <source>
        <dbReference type="ARBA" id="ARBA00013194"/>
    </source>
</evidence>
<comment type="caution">
    <text evidence="7">The sequence shown here is derived from an EMBL/GenBank/DDBJ whole genome shotgun (WGS) entry which is preliminary data.</text>
</comment>
<dbReference type="GO" id="GO:0005737">
    <property type="term" value="C:cytoplasm"/>
    <property type="evidence" value="ECO:0007669"/>
    <property type="project" value="TreeGrafter"/>
</dbReference>
<dbReference type="Proteomes" id="UP001259832">
    <property type="component" value="Unassembled WGS sequence"/>
</dbReference>
<dbReference type="FunFam" id="3.10.50.40:FF:000025">
    <property type="entry name" value="Peptidylprolyl isomerase"/>
    <property type="match status" value="1"/>
</dbReference>
<proteinExistence type="predicted"/>
<reference evidence="7" key="1">
    <citation type="submission" date="2023-08" db="EMBL/GenBank/DDBJ databases">
        <title>Reference Genome Resource for the Citrus Pathogen Phytophthora citrophthora.</title>
        <authorList>
            <person name="Moller H."/>
            <person name="Coetzee B."/>
            <person name="Rose L.J."/>
            <person name="Van Niekerk J.M."/>
        </authorList>
    </citation>
    <scope>NUCLEOTIDE SEQUENCE</scope>
    <source>
        <strain evidence="7">STE-U-9442</strain>
    </source>
</reference>
<dbReference type="SUPFAM" id="SSF54534">
    <property type="entry name" value="FKBP-like"/>
    <property type="match status" value="1"/>
</dbReference>
<dbReference type="EC" id="5.2.1.8" evidence="2 5"/>
<evidence type="ECO:0000313" key="7">
    <source>
        <dbReference type="EMBL" id="KAK1943445.1"/>
    </source>
</evidence>
<feature type="domain" description="PPIase FKBP-type" evidence="6">
    <location>
        <begin position="48"/>
        <end position="134"/>
    </location>
</feature>
<evidence type="ECO:0000256" key="1">
    <source>
        <dbReference type="ARBA" id="ARBA00000971"/>
    </source>
</evidence>
<dbReference type="GO" id="GO:0003755">
    <property type="term" value="F:peptidyl-prolyl cis-trans isomerase activity"/>
    <property type="evidence" value="ECO:0007669"/>
    <property type="project" value="UniProtKB-KW"/>
</dbReference>
<dbReference type="InterPro" id="IPR050689">
    <property type="entry name" value="FKBP-type_PPIase"/>
</dbReference>
<dbReference type="Gene3D" id="3.10.50.40">
    <property type="match status" value="1"/>
</dbReference>
<organism evidence="7 8">
    <name type="scientific">Phytophthora citrophthora</name>
    <dbReference type="NCBI Taxonomy" id="4793"/>
    <lineage>
        <taxon>Eukaryota</taxon>
        <taxon>Sar</taxon>
        <taxon>Stramenopiles</taxon>
        <taxon>Oomycota</taxon>
        <taxon>Peronosporomycetes</taxon>
        <taxon>Peronosporales</taxon>
        <taxon>Peronosporaceae</taxon>
        <taxon>Phytophthora</taxon>
    </lineage>
</organism>
<keyword evidence="3 5" id="KW-0697">Rotamase</keyword>
<keyword evidence="8" id="KW-1185">Reference proteome</keyword>
<sequence length="134" mass="15221">MLEFCQSNNQEASIMMEPKDFVISNVRHGEIQVEVFVAGDGLNYPKKGQTVVVHYTGYDGKKFDSSRDREKPFKFKLGAEQVIPGLDEGVERLCMKERAKLFIPADKAYGRKGFPGLVPPNTNLFFDIELLTFR</sequence>
<evidence type="ECO:0000256" key="4">
    <source>
        <dbReference type="ARBA" id="ARBA00023235"/>
    </source>
</evidence>
<protein>
    <recommendedName>
        <fullName evidence="2 5">peptidylprolyl isomerase</fullName>
        <ecNumber evidence="2 5">5.2.1.8</ecNumber>
    </recommendedName>
</protein>
<evidence type="ECO:0000256" key="3">
    <source>
        <dbReference type="ARBA" id="ARBA00023110"/>
    </source>
</evidence>
<name>A0AAD9LNC6_9STRA</name>
<dbReference type="AlphaFoldDB" id="A0AAD9LNC6"/>
<dbReference type="InterPro" id="IPR046357">
    <property type="entry name" value="PPIase_dom_sf"/>
</dbReference>
<dbReference type="Pfam" id="PF00254">
    <property type="entry name" value="FKBP_C"/>
    <property type="match status" value="1"/>
</dbReference>
<dbReference type="PANTHER" id="PTHR10516">
    <property type="entry name" value="PEPTIDYL-PROLYL CIS-TRANS ISOMERASE"/>
    <property type="match status" value="1"/>
</dbReference>
<gene>
    <name evidence="7" type="ORF">P3T76_004841</name>
</gene>
<dbReference type="InterPro" id="IPR001179">
    <property type="entry name" value="PPIase_FKBP_dom"/>
</dbReference>
<keyword evidence="4 5" id="KW-0413">Isomerase</keyword>
<dbReference type="PROSITE" id="PS50059">
    <property type="entry name" value="FKBP_PPIASE"/>
    <property type="match status" value="1"/>
</dbReference>
<dbReference type="EMBL" id="JASMQC010000007">
    <property type="protein sequence ID" value="KAK1943445.1"/>
    <property type="molecule type" value="Genomic_DNA"/>
</dbReference>
<comment type="catalytic activity">
    <reaction evidence="1 5">
        <text>[protein]-peptidylproline (omega=180) = [protein]-peptidylproline (omega=0)</text>
        <dbReference type="Rhea" id="RHEA:16237"/>
        <dbReference type="Rhea" id="RHEA-COMP:10747"/>
        <dbReference type="Rhea" id="RHEA-COMP:10748"/>
        <dbReference type="ChEBI" id="CHEBI:83833"/>
        <dbReference type="ChEBI" id="CHEBI:83834"/>
        <dbReference type="EC" id="5.2.1.8"/>
    </reaction>
</comment>
<evidence type="ECO:0000259" key="6">
    <source>
        <dbReference type="PROSITE" id="PS50059"/>
    </source>
</evidence>
<dbReference type="PANTHER" id="PTHR10516:SF443">
    <property type="entry name" value="FK506-BINDING PROTEIN 59-RELATED"/>
    <property type="match status" value="1"/>
</dbReference>
<accession>A0AAD9LNC6</accession>
<evidence type="ECO:0000256" key="5">
    <source>
        <dbReference type="PROSITE-ProRule" id="PRU00277"/>
    </source>
</evidence>
<evidence type="ECO:0000313" key="8">
    <source>
        <dbReference type="Proteomes" id="UP001259832"/>
    </source>
</evidence>